<evidence type="ECO:0000256" key="4">
    <source>
        <dbReference type="ARBA" id="ARBA00022525"/>
    </source>
</evidence>
<dbReference type="Proteomes" id="UP000030765">
    <property type="component" value="Unassembled WGS sequence"/>
</dbReference>
<dbReference type="Gene3D" id="1.10.238.270">
    <property type="match status" value="1"/>
</dbReference>
<name>A0A084WL98_ANOSI</name>
<keyword evidence="5" id="KW-1015">Disulfide bond</keyword>
<dbReference type="AlphaFoldDB" id="A0A084WL98"/>
<dbReference type="EnsemblMetazoa" id="ASIC019037-RA">
    <property type="protein sequence ID" value="ASIC019037-PA"/>
    <property type="gene ID" value="ASIC019037"/>
</dbReference>
<comment type="similarity">
    <text evidence="2">Belongs to the PBP/GOBP family.</text>
</comment>
<gene>
    <name evidence="7" type="ORF">ZHAS_00019037</name>
</gene>
<evidence type="ECO:0000313" key="9">
    <source>
        <dbReference type="Proteomes" id="UP000030765"/>
    </source>
</evidence>
<organism evidence="7">
    <name type="scientific">Anopheles sinensis</name>
    <name type="common">Mosquito</name>
    <dbReference type="NCBI Taxonomy" id="74873"/>
    <lineage>
        <taxon>Eukaryota</taxon>
        <taxon>Metazoa</taxon>
        <taxon>Ecdysozoa</taxon>
        <taxon>Arthropoda</taxon>
        <taxon>Hexapoda</taxon>
        <taxon>Insecta</taxon>
        <taxon>Pterygota</taxon>
        <taxon>Neoptera</taxon>
        <taxon>Endopterygota</taxon>
        <taxon>Diptera</taxon>
        <taxon>Nematocera</taxon>
        <taxon>Culicoidea</taxon>
        <taxon>Culicidae</taxon>
        <taxon>Anophelinae</taxon>
        <taxon>Anopheles</taxon>
    </lineage>
</organism>
<keyword evidence="4" id="KW-0964">Secreted</keyword>
<feature type="chain" id="PRO_5001785180" evidence="6">
    <location>
        <begin position="22"/>
        <end position="192"/>
    </location>
</feature>
<evidence type="ECO:0000256" key="5">
    <source>
        <dbReference type="ARBA" id="ARBA00023157"/>
    </source>
</evidence>
<comment type="subcellular location">
    <subcellularLocation>
        <location evidence="1">Secreted</location>
    </subcellularLocation>
</comment>
<evidence type="ECO:0000313" key="8">
    <source>
        <dbReference type="EnsemblMetazoa" id="ASIC019037-PA"/>
    </source>
</evidence>
<keyword evidence="9" id="KW-1185">Reference proteome</keyword>
<evidence type="ECO:0000313" key="7">
    <source>
        <dbReference type="EMBL" id="KFB50992.1"/>
    </source>
</evidence>
<proteinExistence type="inferred from homology"/>
<dbReference type="OrthoDB" id="7735893at2759"/>
<dbReference type="PANTHER" id="PTHR21066:SF3">
    <property type="entry name" value="IP02236P"/>
    <property type="match status" value="1"/>
</dbReference>
<dbReference type="InterPro" id="IPR052295">
    <property type="entry name" value="Odorant-binding_protein"/>
</dbReference>
<dbReference type="EMBL" id="KE525350">
    <property type="protein sequence ID" value="KFB50992.1"/>
    <property type="molecule type" value="Genomic_DNA"/>
</dbReference>
<keyword evidence="6" id="KW-0732">Signal</keyword>
<feature type="signal peptide" evidence="6">
    <location>
        <begin position="1"/>
        <end position="21"/>
    </location>
</feature>
<evidence type="ECO:0000256" key="3">
    <source>
        <dbReference type="ARBA" id="ARBA00022448"/>
    </source>
</evidence>
<dbReference type="VEuPathDB" id="VectorBase:ASIC019037"/>
<sequence>MFIADLGTVLRLIALIVQVATIVDFNFDGNPKSDSQICCMVEHTFPKEPFVECYQKIVKEAKREIDNDLIRCIHQCYYGAIGMFSNEGLVADKYRAYRDNLEPALQKPFAWAMTFCAACVKKVLEDPAVRKSSRCNPVPYMYNRCLNEAVIANCPADRWINSSLCTELIPKLQQRYGKGILLPTEEKPSQNG</sequence>
<dbReference type="PANTHER" id="PTHR21066">
    <property type="entry name" value="ODORANT-BINDING PROTEIN 59A-RELATED"/>
    <property type="match status" value="1"/>
</dbReference>
<dbReference type="STRING" id="74873.A0A084WL98"/>
<dbReference type="OMA" id="SDAQVCC"/>
<keyword evidence="3" id="KW-0813">Transport</keyword>
<evidence type="ECO:0000256" key="1">
    <source>
        <dbReference type="ARBA" id="ARBA00004613"/>
    </source>
</evidence>
<reference evidence="7 9" key="1">
    <citation type="journal article" date="2014" name="BMC Genomics">
        <title>Genome sequence of Anopheles sinensis provides insight into genetics basis of mosquito competence for malaria parasites.</title>
        <authorList>
            <person name="Zhou D."/>
            <person name="Zhang D."/>
            <person name="Ding G."/>
            <person name="Shi L."/>
            <person name="Hou Q."/>
            <person name="Ye Y."/>
            <person name="Xu Y."/>
            <person name="Zhou H."/>
            <person name="Xiong C."/>
            <person name="Li S."/>
            <person name="Yu J."/>
            <person name="Hong S."/>
            <person name="Yu X."/>
            <person name="Zou P."/>
            <person name="Chen C."/>
            <person name="Chang X."/>
            <person name="Wang W."/>
            <person name="Lv Y."/>
            <person name="Sun Y."/>
            <person name="Ma L."/>
            <person name="Shen B."/>
            <person name="Zhu C."/>
        </authorList>
    </citation>
    <scope>NUCLEOTIDE SEQUENCE [LARGE SCALE GENOMIC DNA]</scope>
</reference>
<evidence type="ECO:0000256" key="2">
    <source>
        <dbReference type="ARBA" id="ARBA00008098"/>
    </source>
</evidence>
<accession>A0A084WL98</accession>
<dbReference type="EMBL" id="ATLV01024204">
    <property type="status" value="NOT_ANNOTATED_CDS"/>
    <property type="molecule type" value="Genomic_DNA"/>
</dbReference>
<reference evidence="8" key="2">
    <citation type="submission" date="2020-05" db="UniProtKB">
        <authorList>
            <consortium name="EnsemblMetazoa"/>
        </authorList>
    </citation>
    <scope>IDENTIFICATION</scope>
</reference>
<dbReference type="VEuPathDB" id="VectorBase:ASIS006281"/>
<protein>
    <submittedName>
        <fullName evidence="7">AGAP006081-PA-like protein</fullName>
    </submittedName>
</protein>
<dbReference type="GO" id="GO:0005576">
    <property type="term" value="C:extracellular region"/>
    <property type="evidence" value="ECO:0007669"/>
    <property type="project" value="UniProtKB-SubCell"/>
</dbReference>
<evidence type="ECO:0000256" key="6">
    <source>
        <dbReference type="SAM" id="SignalP"/>
    </source>
</evidence>
<dbReference type="SMR" id="A0A084WL98"/>